<gene>
    <name evidence="2" type="ORF">SGQ18_06435</name>
    <name evidence="3" type="ORF">SGQ44_05400</name>
</gene>
<sequence length="128" mass="13872">MENNLQSSNKAERKGIASLALGISAICFFFIPYCSIVAIPLGILSIIFGTIGFSQAKKLNVSTSTPKAGLMVGISVTAFILVRLLVLIGFMAVEHVHRKDDMIEKIKSIEAEKKKSDSLKMVKDTVKG</sequence>
<name>A0AAJ2SDX9_9FLAO</name>
<protein>
    <recommendedName>
        <fullName evidence="6">DUF4190 domain-containing protein</fullName>
    </recommendedName>
</protein>
<dbReference type="AlphaFoldDB" id="A0AAJ2SDX9"/>
<feature type="transmembrane region" description="Helical" evidence="1">
    <location>
        <begin position="68"/>
        <end position="93"/>
    </location>
</feature>
<accession>A0AAJ2SDX9</accession>
<dbReference type="EMBL" id="JAWXVG010000002">
    <property type="protein sequence ID" value="MDX6181786.1"/>
    <property type="molecule type" value="Genomic_DNA"/>
</dbReference>
<keyword evidence="1" id="KW-0812">Transmembrane</keyword>
<evidence type="ECO:0000313" key="4">
    <source>
        <dbReference type="Proteomes" id="UP001270053"/>
    </source>
</evidence>
<keyword evidence="1" id="KW-1133">Transmembrane helix</keyword>
<dbReference type="EMBL" id="JAWXVH010000002">
    <property type="protein sequence ID" value="MDX6185180.1"/>
    <property type="molecule type" value="Genomic_DNA"/>
</dbReference>
<organism evidence="3 4">
    <name type="scientific">Flavobacterium flavipigmentatum</name>
    <dbReference type="NCBI Taxonomy" id="2893884"/>
    <lineage>
        <taxon>Bacteria</taxon>
        <taxon>Pseudomonadati</taxon>
        <taxon>Bacteroidota</taxon>
        <taxon>Flavobacteriia</taxon>
        <taxon>Flavobacteriales</taxon>
        <taxon>Flavobacteriaceae</taxon>
        <taxon>Flavobacterium</taxon>
    </lineage>
</organism>
<evidence type="ECO:0000313" key="3">
    <source>
        <dbReference type="EMBL" id="MDX6185180.1"/>
    </source>
</evidence>
<dbReference type="Proteomes" id="UP001270053">
    <property type="component" value="Unassembled WGS sequence"/>
</dbReference>
<evidence type="ECO:0000256" key="1">
    <source>
        <dbReference type="SAM" id="Phobius"/>
    </source>
</evidence>
<evidence type="ECO:0008006" key="6">
    <source>
        <dbReference type="Google" id="ProtNLM"/>
    </source>
</evidence>
<comment type="caution">
    <text evidence="3">The sequence shown here is derived from an EMBL/GenBank/DDBJ whole genome shotgun (WGS) entry which is preliminary data.</text>
</comment>
<evidence type="ECO:0000313" key="2">
    <source>
        <dbReference type="EMBL" id="MDX6181786.1"/>
    </source>
</evidence>
<keyword evidence="1" id="KW-0472">Membrane</keyword>
<dbReference type="Proteomes" id="UP001278738">
    <property type="component" value="Unassembled WGS sequence"/>
</dbReference>
<dbReference type="RefSeq" id="WP_229973522.1">
    <property type="nucleotide sequence ID" value="NZ_CP087133.1"/>
</dbReference>
<feature type="transmembrane region" description="Helical" evidence="1">
    <location>
        <begin position="21"/>
        <end position="48"/>
    </location>
</feature>
<evidence type="ECO:0000313" key="5">
    <source>
        <dbReference type="Proteomes" id="UP001278738"/>
    </source>
</evidence>
<proteinExistence type="predicted"/>
<keyword evidence="5" id="KW-1185">Reference proteome</keyword>
<reference evidence="3 5" key="1">
    <citation type="submission" date="2023-11" db="EMBL/GenBank/DDBJ databases">
        <title>Unpublished Manusciprt.</title>
        <authorList>
            <person name="Saticioglu I.B."/>
            <person name="Ay H."/>
            <person name="Ajmi N."/>
            <person name="Altun S."/>
            <person name="Duman M."/>
        </authorList>
    </citation>
    <scope>NUCLEOTIDE SEQUENCE</scope>
    <source>
        <strain evidence="2 5">Fl-33</strain>
        <strain evidence="3">Fl-77</strain>
    </source>
</reference>